<evidence type="ECO:0000313" key="11">
    <source>
        <dbReference type="Proteomes" id="UP001642260"/>
    </source>
</evidence>
<dbReference type="Proteomes" id="UP001642260">
    <property type="component" value="Unassembled WGS sequence"/>
</dbReference>
<feature type="signal peptide" evidence="9">
    <location>
        <begin position="1"/>
        <end position="23"/>
    </location>
</feature>
<keyword evidence="8 9" id="KW-0339">Growth factor</keyword>
<evidence type="ECO:0000256" key="7">
    <source>
        <dbReference type="ARBA" id="ARBA00022782"/>
    </source>
</evidence>
<proteinExistence type="inferred from homology"/>
<dbReference type="GO" id="GO:0008083">
    <property type="term" value="F:growth factor activity"/>
    <property type="evidence" value="ECO:0007669"/>
    <property type="project" value="UniProtKB-UniRule"/>
</dbReference>
<keyword evidence="7 9" id="KW-0221">Differentiation</keyword>
<comment type="subcellular location">
    <subcellularLocation>
        <location evidence="1 9">Secreted</location>
    </subcellularLocation>
</comment>
<evidence type="ECO:0000256" key="9">
    <source>
        <dbReference type="RuleBase" id="RU368031"/>
    </source>
</evidence>
<gene>
    <name evidence="10" type="ORF">ERUC_LOCUS28635</name>
</gene>
<dbReference type="PANTHER" id="PTHR33285:SF49">
    <property type="entry name" value="PHYTOSULFOKINE"/>
    <property type="match status" value="1"/>
</dbReference>
<evidence type="ECO:0000256" key="1">
    <source>
        <dbReference type="ARBA" id="ARBA00004613"/>
    </source>
</evidence>
<evidence type="ECO:0000256" key="5">
    <source>
        <dbReference type="ARBA" id="ARBA00022641"/>
    </source>
</evidence>
<evidence type="ECO:0000256" key="8">
    <source>
        <dbReference type="ARBA" id="ARBA00023030"/>
    </source>
</evidence>
<dbReference type="PANTHER" id="PTHR33285">
    <property type="entry name" value="PHYTOSULFOKINES 3"/>
    <property type="match status" value="1"/>
</dbReference>
<comment type="caution">
    <text evidence="10">The sequence shown here is derived from an EMBL/GenBank/DDBJ whole genome shotgun (WGS) entry which is preliminary data.</text>
</comment>
<keyword evidence="4 9" id="KW-0964">Secreted</keyword>
<organism evidence="10 11">
    <name type="scientific">Eruca vesicaria subsp. sativa</name>
    <name type="common">Garden rocket</name>
    <name type="synonym">Eruca sativa</name>
    <dbReference type="NCBI Taxonomy" id="29727"/>
    <lineage>
        <taxon>Eukaryota</taxon>
        <taxon>Viridiplantae</taxon>
        <taxon>Streptophyta</taxon>
        <taxon>Embryophyta</taxon>
        <taxon>Tracheophyta</taxon>
        <taxon>Spermatophyta</taxon>
        <taxon>Magnoliopsida</taxon>
        <taxon>eudicotyledons</taxon>
        <taxon>Gunneridae</taxon>
        <taxon>Pentapetalae</taxon>
        <taxon>rosids</taxon>
        <taxon>malvids</taxon>
        <taxon>Brassicales</taxon>
        <taxon>Brassicaceae</taxon>
        <taxon>Brassiceae</taxon>
        <taxon>Eruca</taxon>
    </lineage>
</organism>
<evidence type="ECO:0000256" key="4">
    <source>
        <dbReference type="ARBA" id="ARBA00022525"/>
    </source>
</evidence>
<evidence type="ECO:0000313" key="10">
    <source>
        <dbReference type="EMBL" id="CAH8362879.1"/>
    </source>
</evidence>
<dbReference type="GO" id="GO:0030154">
    <property type="term" value="P:cell differentiation"/>
    <property type="evidence" value="ECO:0007669"/>
    <property type="project" value="UniProtKB-UniRule"/>
</dbReference>
<reference evidence="10 11" key="1">
    <citation type="submission" date="2022-03" db="EMBL/GenBank/DDBJ databases">
        <authorList>
            <person name="Macdonald S."/>
            <person name="Ahmed S."/>
            <person name="Newling K."/>
        </authorList>
    </citation>
    <scope>NUCLEOTIDE SEQUENCE [LARGE SCALE GENOMIC DNA]</scope>
</reference>
<evidence type="ECO:0000256" key="3">
    <source>
        <dbReference type="ARBA" id="ARBA00022473"/>
    </source>
</evidence>
<keyword evidence="6 9" id="KW-0732">Signal</keyword>
<keyword evidence="5 9" id="KW-0765">Sulfation</keyword>
<dbReference type="InterPro" id="IPR009438">
    <property type="entry name" value="Phytosulfokine"/>
</dbReference>
<name>A0ABC8KW78_ERUVS</name>
<dbReference type="EMBL" id="CAKOAT010344043">
    <property type="protein sequence ID" value="CAH8362879.1"/>
    <property type="molecule type" value="Genomic_DNA"/>
</dbReference>
<keyword evidence="11" id="KW-1185">Reference proteome</keyword>
<comment type="function">
    <text evidence="9">Promotes plant cell differentiation, organogenesis and somatic embryogenesis as well as cell proliferation.</text>
</comment>
<feature type="chain" id="PRO_5044534446" description="Phytosulfokine" evidence="9">
    <location>
        <begin position="24"/>
        <end position="120"/>
    </location>
</feature>
<dbReference type="GO" id="GO:0008283">
    <property type="term" value="P:cell population proliferation"/>
    <property type="evidence" value="ECO:0007669"/>
    <property type="project" value="UniProtKB-UniRule"/>
</dbReference>
<comment type="PTM">
    <text evidence="9">Sulfation is important for activity and for the binding to a putative membrane receptor.</text>
</comment>
<evidence type="ECO:0000256" key="6">
    <source>
        <dbReference type="ARBA" id="ARBA00022729"/>
    </source>
</evidence>
<evidence type="ECO:0000256" key="2">
    <source>
        <dbReference type="ARBA" id="ARBA00010781"/>
    </source>
</evidence>
<dbReference type="Pfam" id="PF06404">
    <property type="entry name" value="PSK"/>
    <property type="match status" value="2"/>
</dbReference>
<dbReference type="AlphaFoldDB" id="A0ABC8KW78"/>
<protein>
    <recommendedName>
        <fullName evidence="9">Phytosulfokine</fullName>
    </recommendedName>
    <component>
        <recommendedName>
            <fullName evidence="9">Phytosulfokine-alpha</fullName>
            <shortName evidence="9">PSK-alpha</shortName>
            <shortName evidence="9">Phytosulfokine-a</shortName>
        </recommendedName>
    </component>
    <component>
        <recommendedName>
            <fullName evidence="9">Phytosulfokine-beta</fullName>
            <shortName evidence="9">PSK-beta</shortName>
            <shortName evidence="9">Phytosulfokine-b</shortName>
        </recommendedName>
    </component>
</protein>
<sequence>MSKTNIPIAAILLLSFMVITSVARLDSALQRKLTEMETKCETEDCLVKSTSDAHLDYIYTQSPPPKLHEVKVDMKKKCKTEECLMKMKLDAHIDYIYTQKSFPPSHFKEALMKLLKCLKD</sequence>
<dbReference type="GO" id="GO:0005576">
    <property type="term" value="C:extracellular region"/>
    <property type="evidence" value="ECO:0007669"/>
    <property type="project" value="UniProtKB-SubCell"/>
</dbReference>
<accession>A0ABC8KW78</accession>
<keyword evidence="3 9" id="KW-0217">Developmental protein</keyword>
<comment type="similarity">
    <text evidence="2 9">Belongs to the phytosulfokine family.</text>
</comment>
<comment type="PTM">
    <text evidence="9">PSK-alpha is produced by endopeptidase digestion. PSK-beta is produced from PSK-alpha by exopeptidase digestion.</text>
</comment>